<feature type="compositionally biased region" description="Low complexity" evidence="1">
    <location>
        <begin position="89"/>
        <end position="110"/>
    </location>
</feature>
<feature type="compositionally biased region" description="Basic and acidic residues" evidence="1">
    <location>
        <begin position="151"/>
        <end position="162"/>
    </location>
</feature>
<keyword evidence="3" id="KW-1185">Reference proteome</keyword>
<comment type="caution">
    <text evidence="2">The sequence shown here is derived from an EMBL/GenBank/DDBJ whole genome shotgun (WGS) entry which is preliminary data.</text>
</comment>
<name>A0A9P7KE41_9AGAR</name>
<feature type="compositionally biased region" description="Low complexity" evidence="1">
    <location>
        <begin position="163"/>
        <end position="172"/>
    </location>
</feature>
<dbReference type="Proteomes" id="UP000775547">
    <property type="component" value="Unassembled WGS sequence"/>
</dbReference>
<reference evidence="2" key="1">
    <citation type="submission" date="2020-07" db="EMBL/GenBank/DDBJ databases">
        <authorList>
            <person name="Nieuwenhuis M."/>
            <person name="Van De Peppel L.J.J."/>
        </authorList>
    </citation>
    <scope>NUCLEOTIDE SEQUENCE</scope>
    <source>
        <strain evidence="2">AP01</strain>
        <tissue evidence="2">Mycelium</tissue>
    </source>
</reference>
<dbReference type="OrthoDB" id="21072at2759"/>
<dbReference type="AlphaFoldDB" id="A0A9P7KE41"/>
<reference evidence="2" key="2">
    <citation type="submission" date="2021-10" db="EMBL/GenBank/DDBJ databases">
        <title>Phylogenomics reveals ancestral predisposition of the termite-cultivated fungus Termitomyces towards a domesticated lifestyle.</title>
        <authorList>
            <person name="Auxier B."/>
            <person name="Grum-Grzhimaylo A."/>
            <person name="Cardenas M.E."/>
            <person name="Lodge J.D."/>
            <person name="Laessoe T."/>
            <person name="Pedersen O."/>
            <person name="Smith M.E."/>
            <person name="Kuyper T.W."/>
            <person name="Franco-Molano E.A."/>
            <person name="Baroni T.J."/>
            <person name="Aanen D.K."/>
        </authorList>
    </citation>
    <scope>NUCLEOTIDE SEQUENCE</scope>
    <source>
        <strain evidence="2">AP01</strain>
        <tissue evidence="2">Mycelium</tissue>
    </source>
</reference>
<accession>A0A9P7KE41</accession>
<protein>
    <submittedName>
        <fullName evidence="2">Uncharacterized protein</fullName>
    </submittedName>
</protein>
<evidence type="ECO:0000256" key="1">
    <source>
        <dbReference type="SAM" id="MobiDB-lite"/>
    </source>
</evidence>
<feature type="region of interest" description="Disordered" evidence="1">
    <location>
        <begin position="1"/>
        <end position="175"/>
    </location>
</feature>
<feature type="compositionally biased region" description="Polar residues" evidence="1">
    <location>
        <begin position="73"/>
        <end position="88"/>
    </location>
</feature>
<feature type="compositionally biased region" description="Polar residues" evidence="1">
    <location>
        <begin position="1"/>
        <end position="11"/>
    </location>
</feature>
<organism evidence="2 3">
    <name type="scientific">Asterophora parasitica</name>
    <dbReference type="NCBI Taxonomy" id="117018"/>
    <lineage>
        <taxon>Eukaryota</taxon>
        <taxon>Fungi</taxon>
        <taxon>Dikarya</taxon>
        <taxon>Basidiomycota</taxon>
        <taxon>Agaricomycotina</taxon>
        <taxon>Agaricomycetes</taxon>
        <taxon>Agaricomycetidae</taxon>
        <taxon>Agaricales</taxon>
        <taxon>Tricholomatineae</taxon>
        <taxon>Lyophyllaceae</taxon>
        <taxon>Asterophora</taxon>
    </lineage>
</organism>
<proteinExistence type="predicted"/>
<evidence type="ECO:0000313" key="2">
    <source>
        <dbReference type="EMBL" id="KAG5648731.1"/>
    </source>
</evidence>
<gene>
    <name evidence="2" type="ORF">DXG03_000078</name>
</gene>
<dbReference type="EMBL" id="JABCKV010000001">
    <property type="protein sequence ID" value="KAG5648731.1"/>
    <property type="molecule type" value="Genomic_DNA"/>
</dbReference>
<feature type="compositionally biased region" description="Low complexity" evidence="1">
    <location>
        <begin position="118"/>
        <end position="144"/>
    </location>
</feature>
<feature type="compositionally biased region" description="Basic and acidic residues" evidence="1">
    <location>
        <begin position="58"/>
        <end position="71"/>
    </location>
</feature>
<sequence>MRPTTPSSSEGTDSEGEAARKEEEADRDAEEQEALDRKLQQLQDMVSSGALGLVSSQRSRDKGKRIDRGRPEPSSQRSMVGSYKQDTLSSSRSASHSASSASSPQGSIPEIPSPPSDSQPHSPILRRFSASKSSSPPTLSPRSALGKRYRPLIDRTMSEHSSSHGSEASSFSDLSGTYLPPIRIPPFPLSSQFARSRMSTGRTL</sequence>
<evidence type="ECO:0000313" key="3">
    <source>
        <dbReference type="Proteomes" id="UP000775547"/>
    </source>
</evidence>